<sequence>MVRASNRETTGGLLMSVIRSLSTSRDLADRDRERNELEKGFAQCDTKLNELVAQHNNDLYHVMNTFSRILNNLGRSKERLLDTREKLQNCEKLLHCKRDELKKLWLESVENRAVYELLERVEQVATLPKQVDSFAAKKYFLHAAQCCVDGLKQLGEDTSTNSSSGSNLPSHMKSGSKVRIGGMSRYGDSSTGALSKIEALAEVRIELIGKKESLFDAAIDELHRHLYLVSSADVRKQFHRNGSFRSSGNNQLDVPGFAFERTRKMSAADILQTNSNDLKKMMMNSNYDQSGTNQIQMGLYELSNSDTRNDDGNYDVYPEEDSRQFISMLTKCLGLLNKIPDAIEVIKERFDSELIKVVIKTTQEVLSASNMNNSSMATNSSASVTRANSFLDISSMGSDSYGESGNVNHYQHQQHNQMGDFNNSTITPNQMVLTCTSLLGHAYNGYSHLTITSTSTSSVNTQSNMDYYLNLSKMSQQLQDFFDLLIRQYRSIVSIHETIVLPNLQRIELGLHAFGDADNCDENGADESENHHRPTNFYTAGDLWNKVQSLIQQLLDYYLDSSNLGSLPLNPIGTSGNSGLSINLLFHNVSVNLGHSVTSGGVNSTNSALPVDYSSYFTKRRALAAMSWNAFLNEQHQLSQQQQKKQQQQQQLVSSNGDQIESKDGSDSKDAKEIDDGSSTGQLSSSSSASVTSPSVIGKLFETLRTISTPSPDNLVIIYGILMRSIVSISSTVPPQTNTNGDECSTINSSTLQSYLLAAADKFSAHINVQLEKMLENATKSLESGVTISIAHQSPLTVAITMEEDANVDSSISKAQQNQHHFAQQQLNSKLFPPLLESVVMVDIATHDLRALMYAMPDYSHVFLGYICNVLNAFKEACNSAYENIVEPIGNNSAYSGLANSTSSYDYGHGNSSLGSTDKRVISANWAKDEDINRLLKSLPNWLSLREHHRYCGEFVTRGEPLSSVDVGGGGGSGGGESSIPSVTIGIDSNRRRLINHQISSFDESPEEIRLRNMRETEILTTNLNKVIPKHELLWQDGQFEQLAQLQESFEWMAARCDHLVSSIVSMREHGMANIMSSGNNVDHIGMESYRNLPEVYIATLNSLAKDFSDMAETCLLVMHLEVRIHCFYHLQTLDGSFFTTPAPHHDSSSSDQRVHAQAEHFSDDPKIIPLLDDLRRMHDELQRASLKPYKMVFVFEGLDHLLSSIFINSVSAVHRIKPNGIKRSCRAIYDIQRRLAAITRTRELALDYARQYFELLLTTPEEILASIIERGPQFQSAEYVTAFTLLHHSGLAIGNAGAVGGSGGSMATGGIAGNHPSTFNMDQYLSNVDMERNLQRLNDVLNGVTVAL</sequence>
<dbReference type="GO" id="GO:0090522">
    <property type="term" value="P:vesicle tethering involved in exocytosis"/>
    <property type="evidence" value="ECO:0007669"/>
    <property type="project" value="UniProtKB-UniRule"/>
</dbReference>
<comment type="caution">
    <text evidence="9">The sequence shown here is derived from an EMBL/GenBank/DDBJ whole genome shotgun (WGS) entry which is preliminary data.</text>
</comment>
<dbReference type="GO" id="GO:0007268">
    <property type="term" value="P:chemical synaptic transmission"/>
    <property type="evidence" value="ECO:0007669"/>
    <property type="project" value="TreeGrafter"/>
</dbReference>
<dbReference type="Proteomes" id="UP001142055">
    <property type="component" value="Chromosome 4"/>
</dbReference>
<dbReference type="GO" id="GO:0006893">
    <property type="term" value="P:Golgi to plasma membrane transport"/>
    <property type="evidence" value="ECO:0007669"/>
    <property type="project" value="TreeGrafter"/>
</dbReference>
<evidence type="ECO:0000256" key="2">
    <source>
        <dbReference type="ARBA" id="ARBA00022448"/>
    </source>
</evidence>
<dbReference type="PANTHER" id="PTHR14146">
    <property type="entry name" value="EXOCYST COMPLEX COMPONENT 4"/>
    <property type="match status" value="1"/>
</dbReference>
<dbReference type="GO" id="GO:0000145">
    <property type="term" value="C:exocyst"/>
    <property type="evidence" value="ECO:0007669"/>
    <property type="project" value="UniProtKB-UniRule"/>
</dbReference>
<gene>
    <name evidence="9" type="ORF">RDWZM_010166</name>
</gene>
<feature type="domain" description="Exocyst complex component Sec8 middle helical bundle" evidence="8">
    <location>
        <begin position="318"/>
        <end position="565"/>
    </location>
</feature>
<evidence type="ECO:0000256" key="5">
    <source>
        <dbReference type="RuleBase" id="RU367079"/>
    </source>
</evidence>
<dbReference type="EMBL" id="JAPWDV010000004">
    <property type="protein sequence ID" value="KAJ6215666.1"/>
    <property type="molecule type" value="Genomic_DNA"/>
</dbReference>
<evidence type="ECO:0000256" key="4">
    <source>
        <dbReference type="ARBA" id="ARBA00022927"/>
    </source>
</evidence>
<dbReference type="InterPro" id="IPR048630">
    <property type="entry name" value="Sec8_M"/>
</dbReference>
<dbReference type="PANTHER" id="PTHR14146:SF0">
    <property type="entry name" value="EXOCYST COMPLEX COMPONENT 4"/>
    <property type="match status" value="1"/>
</dbReference>
<evidence type="ECO:0000256" key="1">
    <source>
        <dbReference type="ARBA" id="ARBA00010470"/>
    </source>
</evidence>
<dbReference type="GO" id="GO:0006904">
    <property type="term" value="P:vesicle docking involved in exocytosis"/>
    <property type="evidence" value="ECO:0007669"/>
    <property type="project" value="InterPro"/>
</dbReference>
<evidence type="ECO:0000313" key="10">
    <source>
        <dbReference type="Proteomes" id="UP001142055"/>
    </source>
</evidence>
<feature type="compositionally biased region" description="Basic and acidic residues" evidence="6">
    <location>
        <begin position="660"/>
        <end position="675"/>
    </location>
</feature>
<name>A0A9Q0RJU1_BLOTA</name>
<dbReference type="GO" id="GO:0045202">
    <property type="term" value="C:synapse"/>
    <property type="evidence" value="ECO:0007669"/>
    <property type="project" value="TreeGrafter"/>
</dbReference>
<keyword evidence="3 5" id="KW-0268">Exocytosis</keyword>
<evidence type="ECO:0000256" key="3">
    <source>
        <dbReference type="ARBA" id="ARBA00022483"/>
    </source>
</evidence>
<dbReference type="Pfam" id="PF20652">
    <property type="entry name" value="Sec8_C"/>
    <property type="match status" value="1"/>
</dbReference>
<dbReference type="GO" id="GO:0015031">
    <property type="term" value="P:protein transport"/>
    <property type="evidence" value="ECO:0007669"/>
    <property type="project" value="UniProtKB-KW"/>
</dbReference>
<feature type="compositionally biased region" description="Low complexity" evidence="6">
    <location>
        <begin position="639"/>
        <end position="652"/>
    </location>
</feature>
<dbReference type="Pfam" id="PF04048">
    <property type="entry name" value="Sec8_N"/>
    <property type="match status" value="1"/>
</dbReference>
<organism evidence="9 10">
    <name type="scientific">Blomia tropicalis</name>
    <name type="common">Mite</name>
    <dbReference type="NCBI Taxonomy" id="40697"/>
    <lineage>
        <taxon>Eukaryota</taxon>
        <taxon>Metazoa</taxon>
        <taxon>Ecdysozoa</taxon>
        <taxon>Arthropoda</taxon>
        <taxon>Chelicerata</taxon>
        <taxon>Arachnida</taxon>
        <taxon>Acari</taxon>
        <taxon>Acariformes</taxon>
        <taxon>Sarcoptiformes</taxon>
        <taxon>Astigmata</taxon>
        <taxon>Glycyphagoidea</taxon>
        <taxon>Echimyopodidae</taxon>
        <taxon>Blomia</taxon>
    </lineage>
</organism>
<proteinExistence type="inferred from homology"/>
<evidence type="ECO:0000313" key="9">
    <source>
        <dbReference type="EMBL" id="KAJ6215666.1"/>
    </source>
</evidence>
<evidence type="ECO:0000256" key="6">
    <source>
        <dbReference type="SAM" id="MobiDB-lite"/>
    </source>
</evidence>
<evidence type="ECO:0000259" key="8">
    <source>
        <dbReference type="Pfam" id="PF20652"/>
    </source>
</evidence>
<dbReference type="GO" id="GO:0006612">
    <property type="term" value="P:protein targeting to membrane"/>
    <property type="evidence" value="ECO:0007669"/>
    <property type="project" value="UniProtKB-UniRule"/>
</dbReference>
<keyword evidence="4 5" id="KW-0653">Protein transport</keyword>
<reference evidence="9" key="1">
    <citation type="submission" date="2022-12" db="EMBL/GenBank/DDBJ databases">
        <title>Genome assemblies of Blomia tropicalis.</title>
        <authorList>
            <person name="Cui Y."/>
        </authorList>
    </citation>
    <scope>NUCLEOTIDE SEQUENCE</scope>
    <source>
        <tissue evidence="9">Adult mites</tissue>
    </source>
</reference>
<dbReference type="InterPro" id="IPR039682">
    <property type="entry name" value="Sec8/EXOC4"/>
</dbReference>
<keyword evidence="10" id="KW-1185">Reference proteome</keyword>
<feature type="region of interest" description="Disordered" evidence="6">
    <location>
        <begin position="639"/>
        <end position="692"/>
    </location>
</feature>
<keyword evidence="2 5" id="KW-0813">Transport</keyword>
<dbReference type="OMA" id="LHAGQCC"/>
<comment type="similarity">
    <text evidence="1 5">Belongs to the SEC8 family.</text>
</comment>
<dbReference type="InterPro" id="IPR007191">
    <property type="entry name" value="Sec8_exocyst_N"/>
</dbReference>
<dbReference type="GO" id="GO:0032584">
    <property type="term" value="C:growth cone membrane"/>
    <property type="evidence" value="ECO:0007669"/>
    <property type="project" value="TreeGrafter"/>
</dbReference>
<comment type="function">
    <text evidence="5">Component of the exocyst complex involved in the docking of exocytic vesicles with fusion sites on the plasma membrane.</text>
</comment>
<evidence type="ECO:0000259" key="7">
    <source>
        <dbReference type="Pfam" id="PF04048"/>
    </source>
</evidence>
<feature type="compositionally biased region" description="Low complexity" evidence="6">
    <location>
        <begin position="678"/>
        <end position="692"/>
    </location>
</feature>
<accession>A0A9Q0RJU1</accession>
<protein>
    <recommendedName>
        <fullName evidence="5">Exocyst complex component Sec8</fullName>
    </recommendedName>
</protein>
<feature type="domain" description="Exocyst complex component Sec8 N-terminal" evidence="7">
    <location>
        <begin position="34"/>
        <end position="133"/>
    </location>
</feature>